<evidence type="ECO:0000313" key="1">
    <source>
        <dbReference type="EMBL" id="XRI75973.1"/>
    </source>
</evidence>
<gene>
    <name evidence="1" type="ORF">EC580_008290</name>
</gene>
<accession>A0ACD5HMM5</accession>
<protein>
    <submittedName>
        <fullName evidence="1">Uncharacterized protein</fullName>
    </submittedName>
</protein>
<organism evidence="1 2">
    <name type="scientific">Acidithiobacillus sulfuriphilus</name>
    <dbReference type="NCBI Taxonomy" id="1867749"/>
    <lineage>
        <taxon>Bacteria</taxon>
        <taxon>Pseudomonadati</taxon>
        <taxon>Pseudomonadota</taxon>
        <taxon>Acidithiobacillia</taxon>
        <taxon>Acidithiobacillales</taxon>
        <taxon>Acidithiobacillaceae</taxon>
        <taxon>Acidithiobacillus</taxon>
    </lineage>
</organism>
<sequence length="428" mass="47648">MIDKMRIFSGLSRKKPAGCKSSGAPKSHSQAASPSGAALVQDNIEDLSALVGTSLTARTTHKVSPSVCESEQSAGDAAMLSMDDMLAEADVYWTYGKWHDALMIYQWWLSAAGLGAPFRESDREIQSRVARNAVDCAVQARDANLCEAILTGLDASEYPQQFLAEQGIHALRADPGNFFLIEFCNRFEASAEEIERIVEKASMRDETPKEKKDKLWRRNKMDANRIAMQQGGSLGRITWRFSDRGEDLFTHALRQMDDDDAMRYADIVTMPIVMTDEEARIIGNLAGAGLLEDDAGGLDPQFNAQIFEAVYDAMRREALSKPENLGVQVEMLRILHDEGLAQDYALWLLHLAMTLFAVRAGDALKKRLLAVGKILGPHPVWDALSGELSFEKLDRLRRQYDAKAPEKVWSKAMPHTDLLREVEVVSTK</sequence>
<keyword evidence="2" id="KW-1185">Reference proteome</keyword>
<dbReference type="EMBL" id="CP127527">
    <property type="protein sequence ID" value="XRI75973.1"/>
    <property type="molecule type" value="Genomic_DNA"/>
</dbReference>
<name>A0ACD5HMM5_9PROT</name>
<dbReference type="Proteomes" id="UP000271650">
    <property type="component" value="Chromosome"/>
</dbReference>
<proteinExistence type="predicted"/>
<evidence type="ECO:0000313" key="2">
    <source>
        <dbReference type="Proteomes" id="UP000271650"/>
    </source>
</evidence>
<reference evidence="1 2" key="1">
    <citation type="journal article" date="2019" name="Int. J. Syst. Evol. Microbiol.">
        <title>Acidithiobacillus sulfuriphilus sp. nov.: an extremely acidophilic sulfur-oxidizing chemolithotroph isolated from a neutral pH environment.</title>
        <authorList>
            <person name="Falagan C."/>
            <person name="Moya-Beltran A."/>
            <person name="Castro M."/>
            <person name="Quatrini R."/>
            <person name="Johnson D.B."/>
        </authorList>
    </citation>
    <scope>NUCLEOTIDE SEQUENCE [LARGE SCALE GENOMIC DNA]</scope>
    <source>
        <strain evidence="1 2">CJ-2</strain>
    </source>
</reference>